<dbReference type="PROSITE" id="PS50112">
    <property type="entry name" value="PAS"/>
    <property type="match status" value="1"/>
</dbReference>
<dbReference type="Gene3D" id="3.30.70.270">
    <property type="match status" value="1"/>
</dbReference>
<dbReference type="PROSITE" id="PS50113">
    <property type="entry name" value="PAC"/>
    <property type="match status" value="1"/>
</dbReference>
<dbReference type="SUPFAM" id="SSF141868">
    <property type="entry name" value="EAL domain-like"/>
    <property type="match status" value="1"/>
</dbReference>
<feature type="domain" description="PAS" evidence="4">
    <location>
        <begin position="268"/>
        <end position="309"/>
    </location>
</feature>
<dbReference type="AlphaFoldDB" id="A0A401JCI9"/>
<dbReference type="PROSITE" id="PS50887">
    <property type="entry name" value="GGDEF"/>
    <property type="match status" value="1"/>
</dbReference>
<protein>
    <submittedName>
        <fullName evidence="8">Diguanylate cyclase/phosphodiesterase</fullName>
    </submittedName>
</protein>
<gene>
    <name evidence="8" type="ORF">SFMTTN_1126</name>
</gene>
<keyword evidence="2" id="KW-0175">Coiled coil</keyword>
<dbReference type="Pfam" id="PF00072">
    <property type="entry name" value="Response_reg"/>
    <property type="match status" value="1"/>
</dbReference>
<dbReference type="PROSITE" id="PS50883">
    <property type="entry name" value="EAL"/>
    <property type="match status" value="1"/>
</dbReference>
<feature type="domain" description="PAC" evidence="5">
    <location>
        <begin position="219"/>
        <end position="271"/>
    </location>
</feature>
<dbReference type="Proteomes" id="UP000286806">
    <property type="component" value="Unassembled WGS sequence"/>
</dbReference>
<dbReference type="SMART" id="SM00086">
    <property type="entry name" value="PAC"/>
    <property type="match status" value="2"/>
</dbReference>
<evidence type="ECO:0000313" key="9">
    <source>
        <dbReference type="Proteomes" id="UP000286806"/>
    </source>
</evidence>
<dbReference type="Gene3D" id="3.30.450.20">
    <property type="entry name" value="PAS domain"/>
    <property type="match status" value="2"/>
</dbReference>
<reference evidence="8 9" key="1">
    <citation type="journal article" date="2019" name="Front. Microbiol.">
        <title>Genomes of Neutrophilic Sulfur-Oxidizing Chemolithoautotrophs Representing 9 Proteobacterial Species From 8 Genera.</title>
        <authorList>
            <person name="Watanabe T."/>
            <person name="Kojima H."/>
            <person name="Umezawa K."/>
            <person name="Hori C."/>
            <person name="Takasuka T.E."/>
            <person name="Kato Y."/>
            <person name="Fukui M."/>
        </authorList>
    </citation>
    <scope>NUCLEOTIDE SEQUENCE [LARGE SCALE GENOMIC DNA]</scope>
    <source>
        <strain evidence="8 9">TTN</strain>
    </source>
</reference>
<organism evidence="8 9">
    <name type="scientific">Sulfuriferula multivorans</name>
    <dbReference type="NCBI Taxonomy" id="1559896"/>
    <lineage>
        <taxon>Bacteria</taxon>
        <taxon>Pseudomonadati</taxon>
        <taxon>Pseudomonadota</taxon>
        <taxon>Betaproteobacteria</taxon>
        <taxon>Nitrosomonadales</taxon>
        <taxon>Sulfuricellaceae</taxon>
        <taxon>Sulfuriferula</taxon>
    </lineage>
</organism>
<evidence type="ECO:0000259" key="5">
    <source>
        <dbReference type="PROSITE" id="PS50113"/>
    </source>
</evidence>
<dbReference type="SUPFAM" id="SSF55785">
    <property type="entry name" value="PYP-like sensor domain (PAS domain)"/>
    <property type="match status" value="2"/>
</dbReference>
<dbReference type="EMBL" id="BGOW01000009">
    <property type="protein sequence ID" value="GBL45319.1"/>
    <property type="molecule type" value="Genomic_DNA"/>
</dbReference>
<dbReference type="InterPro" id="IPR035919">
    <property type="entry name" value="EAL_sf"/>
</dbReference>
<dbReference type="InterPro" id="IPR001633">
    <property type="entry name" value="EAL_dom"/>
</dbReference>
<dbReference type="InterPro" id="IPR013656">
    <property type="entry name" value="PAS_4"/>
</dbReference>
<dbReference type="InterPro" id="IPR000160">
    <property type="entry name" value="GGDEF_dom"/>
</dbReference>
<dbReference type="RefSeq" id="WP_189836302.1">
    <property type="nucleotide sequence ID" value="NZ_BGOW01000009.1"/>
</dbReference>
<name>A0A401JCI9_9PROT</name>
<feature type="coiled-coil region" evidence="2">
    <location>
        <begin position="129"/>
        <end position="156"/>
    </location>
</feature>
<feature type="domain" description="GGDEF" evidence="7">
    <location>
        <begin position="426"/>
        <end position="559"/>
    </location>
</feature>
<dbReference type="Gene3D" id="3.40.50.2300">
    <property type="match status" value="1"/>
</dbReference>
<sequence>MEKSHPLPLTCLLVDDNPDDRALATRALQLEFPGMQVEFVTDMGEFMRRIEAGNLDLVITDFHLRWTDGLNILRLVKAALPECPVVMFTGTGSEEIAVEAMQAGLDDYVLKAPRHYALLPTRIRSILDRAEQRQLLHKAENALRESESRLRAIIDTEPECVKIIGPDHRLQFMNASGLTMIEADSGEQVLGKKLLNMLLPEYRQAFKNLTSNVLAGNKGSLEFEIIGLKGHRRWLETHAVPLVSEIDGSTSLLSITRDITERKLAESGRAQLAAIINSAIDFIGVCGQDGKVSFVNQAGRNMLGIAMDEDLSTTHMQAYLPVWAEERVIGHGIPTAIREGMWYGESALLCRNGQEIPVSAVIVAHKLPDGSVDFFSTIMRDISERKLHEAQLLHLATHDSLTGLPNRALYTDRLEVAILEAQRRGRLVAAMYLNLDRFKTINDTLGHEIGNALLQAVAERLEQRIRDDDTLARPGGDEFALVFTDIEQLDDVSELTQKVLHSFKVPFHIKEHELFLTASIGIAVYPHDDLTPGGLLKNAAIALNRSKDMGGDAYQFYTAEMNAKALQHLILDNALHHALERGELQLYYQPQLDLVTGQVCGMEALLRWQHPELGMISPAEFIPLAEKTGLIVPIGEWVLRTACAQNQAWQLPGRPALPIAVNLSGRQFAQHNLAQTITRILAQTGLAPDLLELEITESTLIQDIQTSISMLHELNALGIAISIDDFGTGYSSLSYLKRFPINAIKIDQSFVRDIHTDPNDAAIVSAIIAMARSLGMKTIAEGVETNEQLVFLQSRQCDLMQGYYFSRPVPAEVITQMLNEDWCLSFVVNS</sequence>
<dbReference type="InterPro" id="IPR000014">
    <property type="entry name" value="PAS"/>
</dbReference>
<feature type="domain" description="EAL" evidence="6">
    <location>
        <begin position="568"/>
        <end position="822"/>
    </location>
</feature>
<dbReference type="InterPro" id="IPR001789">
    <property type="entry name" value="Sig_transdc_resp-reg_receiver"/>
</dbReference>
<dbReference type="SMART" id="SM00091">
    <property type="entry name" value="PAS"/>
    <property type="match status" value="2"/>
</dbReference>
<dbReference type="CDD" id="cd00130">
    <property type="entry name" value="PAS"/>
    <property type="match status" value="2"/>
</dbReference>
<evidence type="ECO:0000259" key="4">
    <source>
        <dbReference type="PROSITE" id="PS50112"/>
    </source>
</evidence>
<dbReference type="NCBIfam" id="TIGR00254">
    <property type="entry name" value="GGDEF"/>
    <property type="match status" value="1"/>
</dbReference>
<proteinExistence type="predicted"/>
<dbReference type="SMART" id="SM00052">
    <property type="entry name" value="EAL"/>
    <property type="match status" value="1"/>
</dbReference>
<dbReference type="GO" id="GO:0000160">
    <property type="term" value="P:phosphorelay signal transduction system"/>
    <property type="evidence" value="ECO:0007669"/>
    <property type="project" value="InterPro"/>
</dbReference>
<dbReference type="InterPro" id="IPR029787">
    <property type="entry name" value="Nucleotide_cyclase"/>
</dbReference>
<dbReference type="InterPro" id="IPR035965">
    <property type="entry name" value="PAS-like_dom_sf"/>
</dbReference>
<dbReference type="SMART" id="SM00267">
    <property type="entry name" value="GGDEF"/>
    <property type="match status" value="1"/>
</dbReference>
<keyword evidence="9" id="KW-1185">Reference proteome</keyword>
<dbReference type="InterPro" id="IPR000700">
    <property type="entry name" value="PAS-assoc_C"/>
</dbReference>
<evidence type="ECO:0000313" key="8">
    <source>
        <dbReference type="EMBL" id="GBL45319.1"/>
    </source>
</evidence>
<dbReference type="CDD" id="cd01949">
    <property type="entry name" value="GGDEF"/>
    <property type="match status" value="1"/>
</dbReference>
<keyword evidence="1" id="KW-0597">Phosphoprotein</keyword>
<dbReference type="InterPro" id="IPR011006">
    <property type="entry name" value="CheY-like_superfamily"/>
</dbReference>
<evidence type="ECO:0000259" key="7">
    <source>
        <dbReference type="PROSITE" id="PS50887"/>
    </source>
</evidence>
<dbReference type="SUPFAM" id="SSF55073">
    <property type="entry name" value="Nucleotide cyclase"/>
    <property type="match status" value="1"/>
</dbReference>
<feature type="domain" description="Response regulatory" evidence="3">
    <location>
        <begin position="10"/>
        <end position="126"/>
    </location>
</feature>
<dbReference type="PANTHER" id="PTHR44757">
    <property type="entry name" value="DIGUANYLATE CYCLASE DGCP"/>
    <property type="match status" value="1"/>
</dbReference>
<dbReference type="Pfam" id="PF13426">
    <property type="entry name" value="PAS_9"/>
    <property type="match status" value="1"/>
</dbReference>
<dbReference type="SMART" id="SM00448">
    <property type="entry name" value="REC"/>
    <property type="match status" value="1"/>
</dbReference>
<dbReference type="NCBIfam" id="TIGR00229">
    <property type="entry name" value="sensory_box"/>
    <property type="match status" value="2"/>
</dbReference>
<comment type="caution">
    <text evidence="8">The sequence shown here is derived from an EMBL/GenBank/DDBJ whole genome shotgun (WGS) entry which is preliminary data.</text>
</comment>
<accession>A0A401JCI9</accession>
<dbReference type="CDD" id="cd00156">
    <property type="entry name" value="REC"/>
    <property type="match status" value="1"/>
</dbReference>
<evidence type="ECO:0000259" key="3">
    <source>
        <dbReference type="PROSITE" id="PS50110"/>
    </source>
</evidence>
<dbReference type="PANTHER" id="PTHR44757:SF2">
    <property type="entry name" value="BIOFILM ARCHITECTURE MAINTENANCE PROTEIN MBAA"/>
    <property type="match status" value="1"/>
</dbReference>
<dbReference type="Pfam" id="PF08448">
    <property type="entry name" value="PAS_4"/>
    <property type="match status" value="1"/>
</dbReference>
<dbReference type="Pfam" id="PF00990">
    <property type="entry name" value="GGDEF"/>
    <property type="match status" value="1"/>
</dbReference>
<dbReference type="InterPro" id="IPR001610">
    <property type="entry name" value="PAC"/>
</dbReference>
<dbReference type="SUPFAM" id="SSF52172">
    <property type="entry name" value="CheY-like"/>
    <property type="match status" value="1"/>
</dbReference>
<feature type="modified residue" description="4-aspartylphosphate" evidence="1">
    <location>
        <position position="61"/>
    </location>
</feature>
<dbReference type="CDD" id="cd01948">
    <property type="entry name" value="EAL"/>
    <property type="match status" value="1"/>
</dbReference>
<evidence type="ECO:0000256" key="1">
    <source>
        <dbReference type="PROSITE-ProRule" id="PRU00169"/>
    </source>
</evidence>
<dbReference type="Pfam" id="PF00563">
    <property type="entry name" value="EAL"/>
    <property type="match status" value="1"/>
</dbReference>
<evidence type="ECO:0000256" key="2">
    <source>
        <dbReference type="SAM" id="Coils"/>
    </source>
</evidence>
<dbReference type="InterPro" id="IPR052155">
    <property type="entry name" value="Biofilm_reg_signaling"/>
</dbReference>
<dbReference type="Gene3D" id="3.20.20.450">
    <property type="entry name" value="EAL domain"/>
    <property type="match status" value="1"/>
</dbReference>
<evidence type="ECO:0000259" key="6">
    <source>
        <dbReference type="PROSITE" id="PS50883"/>
    </source>
</evidence>
<dbReference type="PROSITE" id="PS50110">
    <property type="entry name" value="RESPONSE_REGULATORY"/>
    <property type="match status" value="1"/>
</dbReference>
<dbReference type="InterPro" id="IPR043128">
    <property type="entry name" value="Rev_trsase/Diguanyl_cyclase"/>
</dbReference>
<dbReference type="FunFam" id="3.20.20.450:FF:000001">
    <property type="entry name" value="Cyclic di-GMP phosphodiesterase yahA"/>
    <property type="match status" value="1"/>
</dbReference>